<dbReference type="Pfam" id="PF06386">
    <property type="entry name" value="GvpL_GvpF"/>
    <property type="match status" value="1"/>
</dbReference>
<evidence type="ECO:0000313" key="6">
    <source>
        <dbReference type="Proteomes" id="UP001234880"/>
    </source>
</evidence>
<name>A0ABT9KXB9_9ACTN</name>
<accession>A0ABT9KXB9</accession>
<evidence type="ECO:0000256" key="3">
    <source>
        <dbReference type="ARBA" id="ARBA00035643"/>
    </source>
</evidence>
<comment type="similarity">
    <text evidence="3">Belongs to the gas vesicle GvpF/GvpL family.</text>
</comment>
<feature type="compositionally biased region" description="Basic and acidic residues" evidence="4">
    <location>
        <begin position="298"/>
        <end position="312"/>
    </location>
</feature>
<evidence type="ECO:0000256" key="2">
    <source>
        <dbReference type="ARBA" id="ARBA00035108"/>
    </source>
</evidence>
<evidence type="ECO:0000256" key="1">
    <source>
        <dbReference type="ARBA" id="ARBA00022987"/>
    </source>
</evidence>
<proteinExistence type="inferred from homology"/>
<keyword evidence="6" id="KW-1185">Reference proteome</keyword>
<feature type="region of interest" description="Disordered" evidence="4">
    <location>
        <begin position="139"/>
        <end position="188"/>
    </location>
</feature>
<keyword evidence="1" id="KW-0304">Gas vesicle</keyword>
<dbReference type="Proteomes" id="UP001234880">
    <property type="component" value="Unassembled WGS sequence"/>
</dbReference>
<dbReference type="PANTHER" id="PTHR36852:SF1">
    <property type="entry name" value="PROTEIN GVPL 2"/>
    <property type="match status" value="1"/>
</dbReference>
<feature type="region of interest" description="Disordered" evidence="4">
    <location>
        <begin position="282"/>
        <end position="323"/>
    </location>
</feature>
<comment type="caution">
    <text evidence="5">The sequence shown here is derived from an EMBL/GenBank/DDBJ whole genome shotgun (WGS) entry which is preliminary data.</text>
</comment>
<evidence type="ECO:0000313" key="5">
    <source>
        <dbReference type="EMBL" id="MDP9613075.1"/>
    </source>
</evidence>
<organism evidence="5 6">
    <name type="scientific">Streptomyces demainii</name>
    <dbReference type="NCBI Taxonomy" id="588122"/>
    <lineage>
        <taxon>Bacteria</taxon>
        <taxon>Bacillati</taxon>
        <taxon>Actinomycetota</taxon>
        <taxon>Actinomycetes</taxon>
        <taxon>Kitasatosporales</taxon>
        <taxon>Streptomycetaceae</taxon>
        <taxon>Streptomyces</taxon>
    </lineage>
</organism>
<dbReference type="PANTHER" id="PTHR36852">
    <property type="entry name" value="PROTEIN GVPL 2"/>
    <property type="match status" value="1"/>
</dbReference>
<feature type="compositionally biased region" description="Pro residues" evidence="4">
    <location>
        <begin position="152"/>
        <end position="164"/>
    </location>
</feature>
<feature type="compositionally biased region" description="Basic and acidic residues" evidence="4">
    <location>
        <begin position="175"/>
        <end position="188"/>
    </location>
</feature>
<dbReference type="InterPro" id="IPR009430">
    <property type="entry name" value="GvpL/GvpF"/>
</dbReference>
<dbReference type="RefSeq" id="WP_307111433.1">
    <property type="nucleotide sequence ID" value="NZ_JAURUE010000002.1"/>
</dbReference>
<evidence type="ECO:0000256" key="4">
    <source>
        <dbReference type="SAM" id="MobiDB-lite"/>
    </source>
</evidence>
<reference evidence="5 6" key="1">
    <citation type="submission" date="2023-07" db="EMBL/GenBank/DDBJ databases">
        <title>Sequencing the genomes of 1000 actinobacteria strains.</title>
        <authorList>
            <person name="Klenk H.-P."/>
        </authorList>
    </citation>
    <scope>NUCLEOTIDE SEQUENCE [LARGE SCALE GENOMIC DNA]</scope>
    <source>
        <strain evidence="5 6">DSM 41600</strain>
    </source>
</reference>
<comment type="subcellular location">
    <subcellularLocation>
        <location evidence="2">Gas vesicle</location>
    </subcellularLocation>
</comment>
<evidence type="ECO:0008006" key="7">
    <source>
        <dbReference type="Google" id="ProtNLM"/>
    </source>
</evidence>
<protein>
    <recommendedName>
        <fullName evidence="7">GvpL/GvpF family gas vesicle protein</fullName>
    </recommendedName>
</protein>
<dbReference type="EMBL" id="JAURUE010000002">
    <property type="protein sequence ID" value="MDP9613075.1"/>
    <property type="molecule type" value="Genomic_DNA"/>
</dbReference>
<sequence>MTPPEPAALVYVFAVCRGGDLTALAELPGLGTGAPVRTLAAGPLTAVVQDVPAAGFGEEALRQRLSDRDELERCARAHHAVITAVSALVPAVPLPLATLYLDDGRVREALGERRTSFLTALDRIAGRAEWGVKVYAPTGAPPSAPDAGPAPDATPGPGAAPGPSRPAATGSGRAYLDRVRTRQRDREQRHTLALRAAERVDTVVRGLAVAARRLRPHGVEVTGKHRTHVLNAAYLLDLGRERELRAALASLRRDETDVQIELSGPWAPYSFADAGIADGRIAEGGINERGPNEEEIDEGRISGERVDERRIDGAQVNGGGTSP</sequence>
<gene>
    <name evidence="5" type="ORF">JOF35_005413</name>
</gene>